<dbReference type="InterPro" id="IPR004232">
    <property type="entry name" value="CN_Hdrtase_a/SCN_Hdrlase_g"/>
</dbReference>
<dbReference type="Gene3D" id="3.90.330.10">
    <property type="entry name" value="Nitrile hydratase alpha /Thiocyanate hydrolase gamma"/>
    <property type="match status" value="1"/>
</dbReference>
<dbReference type="Pfam" id="PF02979">
    <property type="entry name" value="NHase_alpha"/>
    <property type="match status" value="1"/>
</dbReference>
<dbReference type="GO" id="GO:0003824">
    <property type="term" value="F:catalytic activity"/>
    <property type="evidence" value="ECO:0007669"/>
    <property type="project" value="InterPro"/>
</dbReference>
<dbReference type="SUPFAM" id="SSF56209">
    <property type="entry name" value="Nitrile hydratase alpha chain"/>
    <property type="match status" value="1"/>
</dbReference>
<dbReference type="EMBL" id="JACQWF010000348">
    <property type="protein sequence ID" value="MBI4596291.1"/>
    <property type="molecule type" value="Genomic_DNA"/>
</dbReference>
<comment type="caution">
    <text evidence="3">The sequence shown here is derived from an EMBL/GenBank/DDBJ whole genome shotgun (WGS) entry which is preliminary data.</text>
</comment>
<evidence type="ECO:0000313" key="4">
    <source>
        <dbReference type="Proteomes" id="UP000772181"/>
    </source>
</evidence>
<dbReference type="InterPro" id="IPR022513">
    <property type="entry name" value="TOMM_pelo"/>
</dbReference>
<organism evidence="3 4">
    <name type="scientific">Tectimicrobiota bacterium</name>
    <dbReference type="NCBI Taxonomy" id="2528274"/>
    <lineage>
        <taxon>Bacteria</taxon>
        <taxon>Pseudomonadati</taxon>
        <taxon>Nitrospinota/Tectimicrobiota group</taxon>
        <taxon>Candidatus Tectimicrobiota</taxon>
    </lineage>
</organism>
<accession>A0A933GMS1</accession>
<dbReference type="GO" id="GO:0046914">
    <property type="term" value="F:transition metal ion binding"/>
    <property type="evidence" value="ECO:0007669"/>
    <property type="project" value="InterPro"/>
</dbReference>
<sequence>MGKKMSQIVVKAWANPAFKQKLRTEPALTLKGEGVDAPEGMELRVVENTDNICHLVLPAKPHTNAQLSEEMLEKIAAGLRKLVGMCDDRACNDVFVSLQLLT</sequence>
<dbReference type="NCBIfam" id="TIGR03793">
    <property type="entry name" value="leader_NHLP"/>
    <property type="match status" value="1"/>
</dbReference>
<evidence type="ECO:0000259" key="2">
    <source>
        <dbReference type="Pfam" id="PF02979"/>
    </source>
</evidence>
<dbReference type="InterPro" id="IPR036648">
    <property type="entry name" value="CN_Hdrase_a/SCN_Hdrase_g_sf"/>
</dbReference>
<keyword evidence="1" id="KW-0479">Metal-binding</keyword>
<protein>
    <submittedName>
        <fullName evidence="3">NHLP leader peptide family natural product</fullName>
    </submittedName>
</protein>
<evidence type="ECO:0000313" key="3">
    <source>
        <dbReference type="EMBL" id="MBI4596291.1"/>
    </source>
</evidence>
<dbReference type="Proteomes" id="UP000772181">
    <property type="component" value="Unassembled WGS sequence"/>
</dbReference>
<evidence type="ECO:0000256" key="1">
    <source>
        <dbReference type="ARBA" id="ARBA00022723"/>
    </source>
</evidence>
<dbReference type="AlphaFoldDB" id="A0A933GMS1"/>
<proteinExistence type="predicted"/>
<gene>
    <name evidence="3" type="ORF">HY730_07955</name>
</gene>
<name>A0A933GMS1_UNCTE</name>
<reference evidence="3" key="1">
    <citation type="submission" date="2020-07" db="EMBL/GenBank/DDBJ databases">
        <title>Huge and variable diversity of episymbiotic CPR bacteria and DPANN archaea in groundwater ecosystems.</title>
        <authorList>
            <person name="He C.Y."/>
            <person name="Keren R."/>
            <person name="Whittaker M."/>
            <person name="Farag I.F."/>
            <person name="Doudna J."/>
            <person name="Cate J.H.D."/>
            <person name="Banfield J.F."/>
        </authorList>
    </citation>
    <scope>NUCLEOTIDE SEQUENCE</scope>
    <source>
        <strain evidence="3">NC_groundwater_1482_Ag_S-0.65um_47_24</strain>
    </source>
</reference>
<feature type="domain" description="Nitrile hydratase alpha/Thiocyanate hydrolase gamma" evidence="2">
    <location>
        <begin position="5"/>
        <end position="57"/>
    </location>
</feature>